<dbReference type="GO" id="GO:0005524">
    <property type="term" value="F:ATP binding"/>
    <property type="evidence" value="ECO:0007669"/>
    <property type="project" value="UniProtKB-KW"/>
</dbReference>
<evidence type="ECO:0000256" key="1">
    <source>
        <dbReference type="ARBA" id="ARBA00022741"/>
    </source>
</evidence>
<dbReference type="EMBL" id="AYGX02000069">
    <property type="protein sequence ID" value="KRO27779.1"/>
    <property type="molecule type" value="Genomic_DNA"/>
</dbReference>
<sequence>MALLEVTDLSQSFADRKLYDDANFTLEKADHMGIVGQNGAGKSTLIKILTGQILPLTGEIKWQRNLRTGYLDQYADIPAGMTLYSFLKTAFQRLYDLDAKMQQFYADYAESMDDALLERAGRIQETLEANNFYDIETEMERVITGLGLDEIGREHVISEMSGGQRSKIILAKLLLENPDVIILDEPTNYLDTAHISWLEDYLNGFEGAVMVISHDYDFLQQVTNCICDVAFGKITKYRGDFKAAMRQKEARKEAQLKAFEKQQVVIDKAEKFIRKNKAGSKSTMAKSREKMLSHLDRIDPPSENEHAKFAFPYLDTGSQNALSVTKLSVGYGKPLLAPVTFTMTNGEKLAFKGFNGVGKSTLIKSILGVIPALGGKSNFSPSAKINYFNQDLEWDNPQLTPLQTIQNDYPTMLPKTIRTKLAKCGINAANAMKPMHLLSGGEQTKVKLALLELIPSNFLIMDEPTNHLDDETKEGLKRALQSFHGNLILVSHESSFVDGWVDKELNVEKLSLKERQEL</sequence>
<dbReference type="SMART" id="SM00382">
    <property type="entry name" value="AAA"/>
    <property type="match status" value="2"/>
</dbReference>
<accession>A0A0R2NVG0</accession>
<dbReference type="InterPro" id="IPR017871">
    <property type="entry name" value="ABC_transporter-like_CS"/>
</dbReference>
<dbReference type="InterPro" id="IPR051309">
    <property type="entry name" value="ABCF_ATPase"/>
</dbReference>
<dbReference type="PANTHER" id="PTHR42855">
    <property type="entry name" value="ABC TRANSPORTER ATP-BINDING SUBUNIT"/>
    <property type="match status" value="1"/>
</dbReference>
<name>A0A0R2NVG0_9LACO</name>
<dbReference type="Proteomes" id="UP000050920">
    <property type="component" value="Unassembled WGS sequence"/>
</dbReference>
<dbReference type="Pfam" id="PF00005">
    <property type="entry name" value="ABC_tran"/>
    <property type="match status" value="2"/>
</dbReference>
<dbReference type="PROSITE" id="PS50893">
    <property type="entry name" value="ABC_TRANSPORTER_2"/>
    <property type="match status" value="2"/>
</dbReference>
<dbReference type="Pfam" id="PF12848">
    <property type="entry name" value="ABC_tran_Xtn"/>
    <property type="match status" value="1"/>
</dbReference>
<dbReference type="InterPro" id="IPR032781">
    <property type="entry name" value="ABC_tran_Xtn"/>
</dbReference>
<comment type="caution">
    <text evidence="4">The sequence shown here is derived from an EMBL/GenBank/DDBJ whole genome shotgun (WGS) entry which is preliminary data.</text>
</comment>
<dbReference type="Gene3D" id="3.40.50.300">
    <property type="entry name" value="P-loop containing nucleotide triphosphate hydrolases"/>
    <property type="match status" value="2"/>
</dbReference>
<reference evidence="4 5" key="1">
    <citation type="journal article" date="2015" name="Genome Announc.">
        <title>Expanding the biotechnology potential of lactobacilli through comparative genomics of 213 strains and associated genera.</title>
        <authorList>
            <person name="Sun Z."/>
            <person name="Harris H.M."/>
            <person name="McCann A."/>
            <person name="Guo C."/>
            <person name="Argimon S."/>
            <person name="Zhang W."/>
            <person name="Yang X."/>
            <person name="Jeffery I.B."/>
            <person name="Cooney J.C."/>
            <person name="Kagawa T.F."/>
            <person name="Liu W."/>
            <person name="Song Y."/>
            <person name="Salvetti E."/>
            <person name="Wrobel A."/>
            <person name="Rasinkangas P."/>
            <person name="Parkhill J."/>
            <person name="Rea M.C."/>
            <person name="O'Sullivan O."/>
            <person name="Ritari J."/>
            <person name="Douillard F.P."/>
            <person name="Paul Ross R."/>
            <person name="Yang R."/>
            <person name="Briner A.E."/>
            <person name="Felis G.E."/>
            <person name="de Vos W.M."/>
            <person name="Barrangou R."/>
            <person name="Klaenhammer T.R."/>
            <person name="Caufield P.W."/>
            <person name="Cui Y."/>
            <person name="Zhang H."/>
            <person name="O'Toole P.W."/>
        </authorList>
    </citation>
    <scope>NUCLEOTIDE SEQUENCE [LARGE SCALE GENOMIC DNA]</scope>
    <source>
        <strain evidence="4 5">DSM 21115</strain>
    </source>
</reference>
<organism evidence="4 5">
    <name type="scientific">Lactiplantibacillus fabifermentans DSM 21115</name>
    <dbReference type="NCBI Taxonomy" id="1413187"/>
    <lineage>
        <taxon>Bacteria</taxon>
        <taxon>Bacillati</taxon>
        <taxon>Bacillota</taxon>
        <taxon>Bacilli</taxon>
        <taxon>Lactobacillales</taxon>
        <taxon>Lactobacillaceae</taxon>
        <taxon>Lactiplantibacillus</taxon>
    </lineage>
</organism>
<evidence type="ECO:0000313" key="4">
    <source>
        <dbReference type="EMBL" id="KRO27779.1"/>
    </source>
</evidence>
<keyword evidence="5" id="KW-1185">Reference proteome</keyword>
<dbReference type="CDD" id="cd03221">
    <property type="entry name" value="ABCF_EF-3"/>
    <property type="match status" value="2"/>
</dbReference>
<evidence type="ECO:0000259" key="3">
    <source>
        <dbReference type="PROSITE" id="PS50893"/>
    </source>
</evidence>
<gene>
    <name evidence="4" type="ORF">DY78_GL002884</name>
</gene>
<dbReference type="SUPFAM" id="SSF52540">
    <property type="entry name" value="P-loop containing nucleoside triphosphate hydrolases"/>
    <property type="match status" value="2"/>
</dbReference>
<dbReference type="RefSeq" id="WP_024624768.1">
    <property type="nucleotide sequence ID" value="NZ_AYGX02000069.1"/>
</dbReference>
<dbReference type="InterPro" id="IPR027417">
    <property type="entry name" value="P-loop_NTPase"/>
</dbReference>
<proteinExistence type="predicted"/>
<keyword evidence="1" id="KW-0547">Nucleotide-binding</keyword>
<dbReference type="FunFam" id="3.40.50.300:FF:000011">
    <property type="entry name" value="Putative ABC transporter ATP-binding component"/>
    <property type="match status" value="1"/>
</dbReference>
<dbReference type="InterPro" id="IPR003593">
    <property type="entry name" value="AAA+_ATPase"/>
</dbReference>
<evidence type="ECO:0000256" key="2">
    <source>
        <dbReference type="ARBA" id="ARBA00022840"/>
    </source>
</evidence>
<dbReference type="AlphaFoldDB" id="A0A0R2NVG0"/>
<keyword evidence="2" id="KW-0067">ATP-binding</keyword>
<dbReference type="InterPro" id="IPR003439">
    <property type="entry name" value="ABC_transporter-like_ATP-bd"/>
</dbReference>
<dbReference type="PANTHER" id="PTHR42855:SF2">
    <property type="entry name" value="DRUG RESISTANCE ABC TRANSPORTER,ATP-BINDING PROTEIN"/>
    <property type="match status" value="1"/>
</dbReference>
<dbReference type="PROSITE" id="PS00211">
    <property type="entry name" value="ABC_TRANSPORTER_1"/>
    <property type="match status" value="1"/>
</dbReference>
<protein>
    <submittedName>
        <fullName evidence="4">ABC superfamily ATP binding cassette transporter, ABC protein</fullName>
    </submittedName>
</protein>
<dbReference type="GO" id="GO:0016887">
    <property type="term" value="F:ATP hydrolysis activity"/>
    <property type="evidence" value="ECO:0007669"/>
    <property type="project" value="InterPro"/>
</dbReference>
<feature type="domain" description="ABC transporter" evidence="3">
    <location>
        <begin position="319"/>
        <end position="518"/>
    </location>
</feature>
<feature type="domain" description="ABC transporter" evidence="3">
    <location>
        <begin position="4"/>
        <end position="256"/>
    </location>
</feature>
<evidence type="ECO:0000313" key="5">
    <source>
        <dbReference type="Proteomes" id="UP000050920"/>
    </source>
</evidence>